<dbReference type="AlphaFoldDB" id="A0A0A9F123"/>
<evidence type="ECO:0000313" key="1">
    <source>
        <dbReference type="EMBL" id="JAE01988.1"/>
    </source>
</evidence>
<reference evidence="1" key="1">
    <citation type="submission" date="2014-09" db="EMBL/GenBank/DDBJ databases">
        <authorList>
            <person name="Magalhaes I.L.F."/>
            <person name="Oliveira U."/>
            <person name="Santos F.R."/>
            <person name="Vidigal T.H.D.A."/>
            <person name="Brescovit A.D."/>
            <person name="Santos A.J."/>
        </authorList>
    </citation>
    <scope>NUCLEOTIDE SEQUENCE</scope>
    <source>
        <tissue evidence="1">Shoot tissue taken approximately 20 cm above the soil surface</tissue>
    </source>
</reference>
<reference evidence="1" key="2">
    <citation type="journal article" date="2015" name="Data Brief">
        <title>Shoot transcriptome of the giant reed, Arundo donax.</title>
        <authorList>
            <person name="Barrero R.A."/>
            <person name="Guerrero F.D."/>
            <person name="Moolhuijzen P."/>
            <person name="Goolsby J.A."/>
            <person name="Tidwell J."/>
            <person name="Bellgard S.E."/>
            <person name="Bellgard M.I."/>
        </authorList>
    </citation>
    <scope>NUCLEOTIDE SEQUENCE</scope>
    <source>
        <tissue evidence="1">Shoot tissue taken approximately 20 cm above the soil surface</tissue>
    </source>
</reference>
<sequence>MAQALGGGVRLDSRGSSRFQLMNEDQWILARGWLGLQVQRRLQLDGDGFNSSPGAAVARLQGGASFHSTAAASTRVQVRQRVHLQARRRLSPQERWWQSL</sequence>
<protein>
    <submittedName>
        <fullName evidence="1">Uncharacterized protein</fullName>
    </submittedName>
</protein>
<accession>A0A0A9F123</accession>
<proteinExistence type="predicted"/>
<name>A0A0A9F123_ARUDO</name>
<dbReference type="EMBL" id="GBRH01195908">
    <property type="protein sequence ID" value="JAE01988.1"/>
    <property type="molecule type" value="Transcribed_RNA"/>
</dbReference>
<organism evidence="1">
    <name type="scientific">Arundo donax</name>
    <name type="common">Giant reed</name>
    <name type="synonym">Donax arundinaceus</name>
    <dbReference type="NCBI Taxonomy" id="35708"/>
    <lineage>
        <taxon>Eukaryota</taxon>
        <taxon>Viridiplantae</taxon>
        <taxon>Streptophyta</taxon>
        <taxon>Embryophyta</taxon>
        <taxon>Tracheophyta</taxon>
        <taxon>Spermatophyta</taxon>
        <taxon>Magnoliopsida</taxon>
        <taxon>Liliopsida</taxon>
        <taxon>Poales</taxon>
        <taxon>Poaceae</taxon>
        <taxon>PACMAD clade</taxon>
        <taxon>Arundinoideae</taxon>
        <taxon>Arundineae</taxon>
        <taxon>Arundo</taxon>
    </lineage>
</organism>